<feature type="transmembrane region" description="Helical" evidence="4">
    <location>
        <begin position="20"/>
        <end position="38"/>
    </location>
</feature>
<dbReference type="PANTHER" id="PTHR43327:SF2">
    <property type="entry name" value="MODULATOR OF FTSH PROTEASE HFLK"/>
    <property type="match status" value="1"/>
</dbReference>
<evidence type="ECO:0000256" key="1">
    <source>
        <dbReference type="ARBA" id="ARBA00004167"/>
    </source>
</evidence>
<comment type="subcellular location">
    <subcellularLocation>
        <location evidence="1">Membrane</location>
        <topology evidence="1">Single-pass membrane protein</topology>
    </subcellularLocation>
</comment>
<organism evidence="6 7">
    <name type="scientific">Trinickia symbiotica</name>
    <dbReference type="NCBI Taxonomy" id="863227"/>
    <lineage>
        <taxon>Bacteria</taxon>
        <taxon>Pseudomonadati</taxon>
        <taxon>Pseudomonadota</taxon>
        <taxon>Betaproteobacteria</taxon>
        <taxon>Burkholderiales</taxon>
        <taxon>Burkholderiaceae</taxon>
        <taxon>Trinickia</taxon>
    </lineage>
</organism>
<dbReference type="GO" id="GO:0016020">
    <property type="term" value="C:membrane"/>
    <property type="evidence" value="ECO:0007669"/>
    <property type="project" value="UniProtKB-SubCell"/>
</dbReference>
<accession>A0A2T3XKD9</accession>
<name>A0A2T3XKD9_9BURK</name>
<feature type="domain" description="Band 7" evidence="5">
    <location>
        <begin position="38"/>
        <end position="283"/>
    </location>
</feature>
<dbReference type="SUPFAM" id="SSF117892">
    <property type="entry name" value="Band 7/SPFH domain"/>
    <property type="match status" value="1"/>
</dbReference>
<keyword evidence="4" id="KW-0812">Transmembrane</keyword>
<dbReference type="Gene3D" id="3.30.479.30">
    <property type="entry name" value="Band 7 domain"/>
    <property type="match status" value="1"/>
</dbReference>
<dbReference type="AlphaFoldDB" id="A0A2T3XKD9"/>
<keyword evidence="4" id="KW-0472">Membrane</keyword>
<feature type="region of interest" description="Disordered" evidence="3">
    <location>
        <begin position="96"/>
        <end position="149"/>
    </location>
</feature>
<gene>
    <name evidence="6" type="ORF">C9I57_30270</name>
</gene>
<evidence type="ECO:0000256" key="3">
    <source>
        <dbReference type="SAM" id="MobiDB-lite"/>
    </source>
</evidence>
<feature type="compositionally biased region" description="Low complexity" evidence="3">
    <location>
        <begin position="102"/>
        <end position="126"/>
    </location>
</feature>
<evidence type="ECO:0000313" key="6">
    <source>
        <dbReference type="EMBL" id="PTB16993.1"/>
    </source>
</evidence>
<protein>
    <recommendedName>
        <fullName evidence="5">Band 7 domain-containing protein</fullName>
    </recommendedName>
</protein>
<evidence type="ECO:0000259" key="5">
    <source>
        <dbReference type="SMART" id="SM00244"/>
    </source>
</evidence>
<sequence>MSSDVDMTRLGPGAQAVRLSFRFVVALAALAALAWITSNVRRIPADSRAVVTRFGEFVRTQDAGLVIAWPRPFENVVLVPGRASVLALPIQSLERDPRARAADPATSADALPDTRMSTADATGGDSPGDDAPSDANATTGNAAPADDGSLPDALAGSGYLLTGDNGVVQLSATLYYRVANPYAYMLQKDRLNAALERVVSASAVEVVAGRDLDAILVARPEALRSDPTMALERERLRDDLAQAIEQHLRALEAEHAGLGVDVSRVDVQAAFPAAAAGAFNSVLTSLQQAERAIAEARTAAERRRQEAQQRADRIVEDARARAAERVATAQASTAVIQQLEVSLQGHGDPGLTARAYRDRVERIFAKAAHVTTIDPRDASHLILPGNVR</sequence>
<dbReference type="InterPro" id="IPR036013">
    <property type="entry name" value="Band_7/SPFH_dom_sf"/>
</dbReference>
<reference evidence="6 7" key="1">
    <citation type="submission" date="2018-03" db="EMBL/GenBank/DDBJ databases">
        <title>Whole genome analyses suggest that Burkholderia sensu lato contains two further novel genera in the rhizoxinica-symbiotica group Mycetohabitans gen. nov., and Trinickia gen. nov.: implications for the evolution of diazotrophy and nodulation in the Burkholderiaceae.</title>
        <authorList>
            <person name="Estrada De Los Santos P."/>
            <person name="Palmer M."/>
            <person name="Chavez-Ramirez B."/>
            <person name="Steenkamp E.T."/>
            <person name="Hirsch A.M."/>
            <person name="Manyaka P."/>
            <person name="Maluk M."/>
            <person name="Lafos M."/>
            <person name="Crook M."/>
            <person name="Gross E."/>
            <person name="Simon M.F."/>
            <person name="Bueno Dos Reis Junior F."/>
            <person name="Poole P.S."/>
            <person name="Venter S.N."/>
            <person name="James E.K."/>
        </authorList>
    </citation>
    <scope>NUCLEOTIDE SEQUENCE [LARGE SCALE GENOMIC DNA]</scope>
    <source>
        <strain evidence="6 7">JPY-366</strain>
    </source>
</reference>
<evidence type="ECO:0000256" key="4">
    <source>
        <dbReference type="SAM" id="Phobius"/>
    </source>
</evidence>
<dbReference type="SMART" id="SM00244">
    <property type="entry name" value="PHB"/>
    <property type="match status" value="1"/>
</dbReference>
<evidence type="ECO:0000256" key="2">
    <source>
        <dbReference type="SAM" id="Coils"/>
    </source>
</evidence>
<dbReference type="PANTHER" id="PTHR43327">
    <property type="entry name" value="STOMATIN-LIKE PROTEIN 2, MITOCHONDRIAL"/>
    <property type="match status" value="1"/>
</dbReference>
<proteinExistence type="predicted"/>
<comment type="caution">
    <text evidence="6">The sequence shown here is derived from an EMBL/GenBank/DDBJ whole genome shotgun (WGS) entry which is preliminary data.</text>
</comment>
<dbReference type="RefSeq" id="WP_107154218.1">
    <property type="nucleotide sequence ID" value="NZ_PYUC01000025.1"/>
</dbReference>
<feature type="coiled-coil region" evidence="2">
    <location>
        <begin position="286"/>
        <end position="317"/>
    </location>
</feature>
<keyword evidence="4" id="KW-1133">Transmembrane helix</keyword>
<dbReference type="InterPro" id="IPR050710">
    <property type="entry name" value="Band7/mec-2_domain"/>
</dbReference>
<dbReference type="Pfam" id="PF01145">
    <property type="entry name" value="Band_7"/>
    <property type="match status" value="1"/>
</dbReference>
<keyword evidence="2" id="KW-0175">Coiled coil</keyword>
<dbReference type="InterPro" id="IPR001107">
    <property type="entry name" value="Band_7"/>
</dbReference>
<dbReference type="EMBL" id="PYUC01000025">
    <property type="protein sequence ID" value="PTB16993.1"/>
    <property type="molecule type" value="Genomic_DNA"/>
</dbReference>
<evidence type="ECO:0000313" key="7">
    <source>
        <dbReference type="Proteomes" id="UP000240638"/>
    </source>
</evidence>
<dbReference type="Proteomes" id="UP000240638">
    <property type="component" value="Unassembled WGS sequence"/>
</dbReference>